<gene>
    <name evidence="2" type="ORF">SI65_06773</name>
</gene>
<protein>
    <submittedName>
        <fullName evidence="2">Uncharacterized protein</fullName>
    </submittedName>
</protein>
<name>A0A1E3BAK1_ASPCR</name>
<reference evidence="2 3" key="1">
    <citation type="journal article" date="2016" name="BMC Genomics">
        <title>Comparative genomic and transcriptomic analyses of the Fuzhuan brick tea-fermentation fungus Aspergillus cristatus.</title>
        <authorList>
            <person name="Ge Y."/>
            <person name="Wang Y."/>
            <person name="Liu Y."/>
            <person name="Tan Y."/>
            <person name="Ren X."/>
            <person name="Zhang X."/>
            <person name="Hyde K.D."/>
            <person name="Liu Y."/>
            <person name="Liu Z."/>
        </authorList>
    </citation>
    <scope>NUCLEOTIDE SEQUENCE [LARGE SCALE GENOMIC DNA]</scope>
    <source>
        <strain evidence="2 3">GZAAS20.1005</strain>
    </source>
</reference>
<feature type="transmembrane region" description="Helical" evidence="1">
    <location>
        <begin position="89"/>
        <end position="109"/>
    </location>
</feature>
<organism evidence="2 3">
    <name type="scientific">Aspergillus cristatus</name>
    <name type="common">Chinese Fuzhuan brick tea-fermentation fungus</name>
    <name type="synonym">Eurotium cristatum</name>
    <dbReference type="NCBI Taxonomy" id="573508"/>
    <lineage>
        <taxon>Eukaryota</taxon>
        <taxon>Fungi</taxon>
        <taxon>Dikarya</taxon>
        <taxon>Ascomycota</taxon>
        <taxon>Pezizomycotina</taxon>
        <taxon>Eurotiomycetes</taxon>
        <taxon>Eurotiomycetidae</taxon>
        <taxon>Eurotiales</taxon>
        <taxon>Aspergillaceae</taxon>
        <taxon>Aspergillus</taxon>
        <taxon>Aspergillus subgen. Aspergillus</taxon>
    </lineage>
</organism>
<evidence type="ECO:0000256" key="1">
    <source>
        <dbReference type="SAM" id="Phobius"/>
    </source>
</evidence>
<proteinExistence type="predicted"/>
<dbReference type="AlphaFoldDB" id="A0A1E3BAK1"/>
<comment type="caution">
    <text evidence="2">The sequence shown here is derived from an EMBL/GenBank/DDBJ whole genome shotgun (WGS) entry which is preliminary data.</text>
</comment>
<sequence length="149" mass="17316">MAFIKLAKIVNGLLEIWGYLKKPLNIIGYLVFAVALDVKKFVVYLYKKPEDVCAKFFWMVLNMFWTSSQVFTIFTIADICPGWGEPGDNKFLCLTASLMLAVELIRLLMRSVKREKNLQRESEERQRFMNSNENADEEGYELSDTVRNV</sequence>
<dbReference type="VEuPathDB" id="FungiDB:SI65_06773"/>
<dbReference type="EMBL" id="JXNT01000007">
    <property type="protein sequence ID" value="ODM17985.1"/>
    <property type="molecule type" value="Genomic_DNA"/>
</dbReference>
<keyword evidence="1" id="KW-1133">Transmembrane helix</keyword>
<evidence type="ECO:0000313" key="3">
    <source>
        <dbReference type="Proteomes" id="UP000094569"/>
    </source>
</evidence>
<keyword evidence="1" id="KW-0472">Membrane</keyword>
<accession>A0A1E3BAK1</accession>
<evidence type="ECO:0000313" key="2">
    <source>
        <dbReference type="EMBL" id="ODM17985.1"/>
    </source>
</evidence>
<feature type="transmembrane region" description="Helical" evidence="1">
    <location>
        <begin position="58"/>
        <end position="77"/>
    </location>
</feature>
<dbReference type="Proteomes" id="UP000094569">
    <property type="component" value="Unassembled WGS sequence"/>
</dbReference>
<keyword evidence="3" id="KW-1185">Reference proteome</keyword>
<keyword evidence="1" id="KW-0812">Transmembrane</keyword>